<dbReference type="Gene3D" id="3.30.429.10">
    <property type="entry name" value="Macrophage Migration Inhibitory Factor"/>
    <property type="match status" value="1"/>
</dbReference>
<evidence type="ECO:0000256" key="1">
    <source>
        <dbReference type="ARBA" id="ARBA00004613"/>
    </source>
</evidence>
<evidence type="ECO:0000256" key="8">
    <source>
        <dbReference type="ARBA" id="ARBA00038932"/>
    </source>
</evidence>
<evidence type="ECO:0000313" key="14">
    <source>
        <dbReference type="WBParaSite" id="MhA1_Contig1375.frz3.gene10"/>
    </source>
</evidence>
<dbReference type="GO" id="GO:0004167">
    <property type="term" value="F:dopachrome isomerase activity"/>
    <property type="evidence" value="ECO:0007669"/>
    <property type="project" value="UniProtKB-EC"/>
</dbReference>
<comment type="catalytic activity">
    <reaction evidence="6">
        <text>3-phenylpyruvate = enol-phenylpyruvate</text>
        <dbReference type="Rhea" id="RHEA:17097"/>
        <dbReference type="ChEBI" id="CHEBI:16815"/>
        <dbReference type="ChEBI" id="CHEBI:18005"/>
        <dbReference type="EC" id="5.3.2.1"/>
    </reaction>
</comment>
<dbReference type="SUPFAM" id="SSF55331">
    <property type="entry name" value="Tautomerase/MIF"/>
    <property type="match status" value="1"/>
</dbReference>
<dbReference type="WBParaSite" id="MhA1_Contig1375.frz3.gene10">
    <property type="protein sequence ID" value="MhA1_Contig1375.frz3.gene10"/>
    <property type="gene ID" value="MhA1_Contig1375.frz3.gene10"/>
</dbReference>
<protein>
    <recommendedName>
        <fullName evidence="12">L-dopachrome isomerase</fullName>
        <ecNumber evidence="9">5.3.2.1</ecNumber>
        <ecNumber evidence="8">5.3.3.12</ecNumber>
    </recommendedName>
    <alternativeName>
        <fullName evidence="10">L-dopachrome tautomerase</fullName>
    </alternativeName>
    <alternativeName>
        <fullName evidence="11">Phenylpyruvate tautomerase</fullName>
    </alternativeName>
</protein>
<dbReference type="EC" id="5.3.3.12" evidence="8"/>
<comment type="catalytic activity">
    <reaction evidence="7">
        <text>L-dopachrome = 5,6-dihydroxyindole-2-carboxylate</text>
        <dbReference type="Rhea" id="RHEA:13041"/>
        <dbReference type="ChEBI" id="CHEBI:16875"/>
        <dbReference type="ChEBI" id="CHEBI:57509"/>
        <dbReference type="EC" id="5.3.3.12"/>
    </reaction>
</comment>
<keyword evidence="13" id="KW-1185">Reference proteome</keyword>
<evidence type="ECO:0000256" key="4">
    <source>
        <dbReference type="ARBA" id="ARBA00022525"/>
    </source>
</evidence>
<dbReference type="AlphaFoldDB" id="A0A1I8B5B5"/>
<organism evidence="13 14">
    <name type="scientific">Meloidogyne hapla</name>
    <name type="common">Root-knot nematode worm</name>
    <dbReference type="NCBI Taxonomy" id="6305"/>
    <lineage>
        <taxon>Eukaryota</taxon>
        <taxon>Metazoa</taxon>
        <taxon>Ecdysozoa</taxon>
        <taxon>Nematoda</taxon>
        <taxon>Chromadorea</taxon>
        <taxon>Rhabditida</taxon>
        <taxon>Tylenchina</taxon>
        <taxon>Tylenchomorpha</taxon>
        <taxon>Tylenchoidea</taxon>
        <taxon>Meloidogynidae</taxon>
        <taxon>Meloidogyninae</taxon>
        <taxon>Meloidogyne</taxon>
    </lineage>
</organism>
<evidence type="ECO:0000256" key="7">
    <source>
        <dbReference type="ARBA" id="ARBA00036823"/>
    </source>
</evidence>
<dbReference type="GO" id="GO:0005615">
    <property type="term" value="C:extracellular space"/>
    <property type="evidence" value="ECO:0007669"/>
    <property type="project" value="UniProtKB-KW"/>
</dbReference>
<evidence type="ECO:0000313" key="13">
    <source>
        <dbReference type="Proteomes" id="UP000095281"/>
    </source>
</evidence>
<evidence type="ECO:0000256" key="11">
    <source>
        <dbReference type="ARBA" id="ARBA00041912"/>
    </source>
</evidence>
<sequence length="113" mass="12231">MPVLQVFTNISKESVPPKFTKIASENVASLTGKPESYVMVLVNAGNDGYFGGSNDPFIYAELQSIGGFNDPNKVTGTMTKLFTEHFCVNGGRVYMKLTNPDASKFAHNGKTFG</sequence>
<dbReference type="EC" id="5.3.2.1" evidence="9"/>
<dbReference type="InterPro" id="IPR014347">
    <property type="entry name" value="Tautomerase/MIF_sf"/>
</dbReference>
<dbReference type="PANTHER" id="PTHR11954">
    <property type="entry name" value="D-DOPACHROME DECARBOXYLASE"/>
    <property type="match status" value="1"/>
</dbReference>
<evidence type="ECO:0000256" key="5">
    <source>
        <dbReference type="ARBA" id="ARBA00023235"/>
    </source>
</evidence>
<reference evidence="14" key="1">
    <citation type="submission" date="2016-11" db="UniProtKB">
        <authorList>
            <consortium name="WormBaseParasite"/>
        </authorList>
    </citation>
    <scope>IDENTIFICATION</scope>
</reference>
<dbReference type="Pfam" id="PF01187">
    <property type="entry name" value="MIF"/>
    <property type="match status" value="1"/>
</dbReference>
<keyword evidence="5" id="KW-0413">Isomerase</keyword>
<name>A0A1I8B5B5_MELHA</name>
<keyword evidence="3" id="KW-0202">Cytokine</keyword>
<comment type="subcellular location">
    <subcellularLocation>
        <location evidence="1">Secreted</location>
    </subcellularLocation>
</comment>
<evidence type="ECO:0000256" key="6">
    <source>
        <dbReference type="ARBA" id="ARBA00036735"/>
    </source>
</evidence>
<evidence type="ECO:0000256" key="2">
    <source>
        <dbReference type="ARBA" id="ARBA00005851"/>
    </source>
</evidence>
<evidence type="ECO:0000256" key="3">
    <source>
        <dbReference type="ARBA" id="ARBA00022514"/>
    </source>
</evidence>
<evidence type="ECO:0000256" key="12">
    <source>
        <dbReference type="ARBA" id="ARBA00042730"/>
    </source>
</evidence>
<dbReference type="InterPro" id="IPR001398">
    <property type="entry name" value="Macrophage_inhib_fac"/>
</dbReference>
<proteinExistence type="inferred from homology"/>
<dbReference type="Proteomes" id="UP000095281">
    <property type="component" value="Unplaced"/>
</dbReference>
<evidence type="ECO:0000256" key="10">
    <source>
        <dbReference type="ARBA" id="ARBA00041631"/>
    </source>
</evidence>
<accession>A0A1I8B5B5</accession>
<dbReference type="PANTHER" id="PTHR11954:SF6">
    <property type="entry name" value="MACROPHAGE MIGRATION INHIBITORY FACTOR"/>
    <property type="match status" value="1"/>
</dbReference>
<evidence type="ECO:0000256" key="9">
    <source>
        <dbReference type="ARBA" id="ARBA00039086"/>
    </source>
</evidence>
<dbReference type="GO" id="GO:0005125">
    <property type="term" value="F:cytokine activity"/>
    <property type="evidence" value="ECO:0007669"/>
    <property type="project" value="UniProtKB-KW"/>
</dbReference>
<dbReference type="GO" id="GO:0050178">
    <property type="term" value="F:phenylpyruvate tautomerase activity"/>
    <property type="evidence" value="ECO:0007669"/>
    <property type="project" value="UniProtKB-EC"/>
</dbReference>
<keyword evidence="4" id="KW-0964">Secreted</keyword>
<comment type="similarity">
    <text evidence="2">Belongs to the MIF family.</text>
</comment>